<dbReference type="InterPro" id="IPR050359">
    <property type="entry name" value="bHLH_transcription_factors"/>
</dbReference>
<dbReference type="PROSITE" id="PS50888">
    <property type="entry name" value="BHLH"/>
    <property type="match status" value="1"/>
</dbReference>
<feature type="compositionally biased region" description="Basic residues" evidence="1">
    <location>
        <begin position="58"/>
        <end position="67"/>
    </location>
</feature>
<dbReference type="GO" id="GO:0003700">
    <property type="term" value="F:DNA-binding transcription factor activity"/>
    <property type="evidence" value="ECO:0007669"/>
    <property type="project" value="TreeGrafter"/>
</dbReference>
<dbReference type="PANTHER" id="PTHR19290">
    <property type="entry name" value="BASIC HELIX-LOOP-HELIX PROTEIN NEUROGENIN-RELATED"/>
    <property type="match status" value="1"/>
</dbReference>
<feature type="region of interest" description="Disordered" evidence="1">
    <location>
        <begin position="53"/>
        <end position="87"/>
    </location>
</feature>
<gene>
    <name evidence="3" type="ORF">MGAL_10B093368</name>
</gene>
<dbReference type="InterPro" id="IPR011598">
    <property type="entry name" value="bHLH_dom"/>
</dbReference>
<dbReference type="EMBL" id="UYJE01001778">
    <property type="protein sequence ID" value="VDI05117.1"/>
    <property type="molecule type" value="Genomic_DNA"/>
</dbReference>
<feature type="region of interest" description="Disordered" evidence="1">
    <location>
        <begin position="135"/>
        <end position="180"/>
    </location>
</feature>
<accession>A0A8B6CHG4</accession>
<evidence type="ECO:0000313" key="4">
    <source>
        <dbReference type="Proteomes" id="UP000596742"/>
    </source>
</evidence>
<dbReference type="GO" id="GO:0005634">
    <property type="term" value="C:nucleus"/>
    <property type="evidence" value="ECO:0007669"/>
    <property type="project" value="TreeGrafter"/>
</dbReference>
<dbReference type="CDD" id="cd11431">
    <property type="entry name" value="bHLH_TS_taxi_Dei"/>
    <property type="match status" value="1"/>
</dbReference>
<dbReference type="GO" id="GO:0009653">
    <property type="term" value="P:anatomical structure morphogenesis"/>
    <property type="evidence" value="ECO:0007669"/>
    <property type="project" value="TreeGrafter"/>
</dbReference>
<dbReference type="Pfam" id="PF00010">
    <property type="entry name" value="HLH"/>
    <property type="match status" value="1"/>
</dbReference>
<dbReference type="Gene3D" id="4.10.280.10">
    <property type="entry name" value="Helix-loop-helix DNA-binding domain"/>
    <property type="match status" value="1"/>
</dbReference>
<comment type="caution">
    <text evidence="3">The sequence shown here is derived from an EMBL/GenBank/DDBJ whole genome shotgun (WGS) entry which is preliminary data.</text>
</comment>
<dbReference type="GO" id="GO:0045944">
    <property type="term" value="P:positive regulation of transcription by RNA polymerase II"/>
    <property type="evidence" value="ECO:0007669"/>
    <property type="project" value="TreeGrafter"/>
</dbReference>
<evidence type="ECO:0000256" key="1">
    <source>
        <dbReference type="SAM" id="MobiDB-lite"/>
    </source>
</evidence>
<dbReference type="PANTHER" id="PTHR19290:SF147">
    <property type="entry name" value="HELIX-LOOP-HELIX PROTEIN DELILAH"/>
    <property type="match status" value="1"/>
</dbReference>
<dbReference type="AlphaFoldDB" id="A0A8B6CHG4"/>
<dbReference type="SUPFAM" id="SSF47459">
    <property type="entry name" value="HLH, helix-loop-helix DNA-binding domain"/>
    <property type="match status" value="1"/>
</dbReference>
<evidence type="ECO:0000313" key="3">
    <source>
        <dbReference type="EMBL" id="VDI05117.1"/>
    </source>
</evidence>
<reference evidence="3" key="1">
    <citation type="submission" date="2018-11" db="EMBL/GenBank/DDBJ databases">
        <authorList>
            <person name="Alioto T."/>
            <person name="Alioto T."/>
        </authorList>
    </citation>
    <scope>NUCLEOTIDE SEQUENCE</scope>
</reference>
<dbReference type="GO" id="GO:0070888">
    <property type="term" value="F:E-box binding"/>
    <property type="evidence" value="ECO:0007669"/>
    <property type="project" value="TreeGrafter"/>
</dbReference>
<dbReference type="SMART" id="SM00353">
    <property type="entry name" value="HLH"/>
    <property type="match status" value="1"/>
</dbReference>
<feature type="compositionally biased region" description="Low complexity" evidence="1">
    <location>
        <begin position="148"/>
        <end position="168"/>
    </location>
</feature>
<dbReference type="Proteomes" id="UP000596742">
    <property type="component" value="Unassembled WGS sequence"/>
</dbReference>
<proteinExistence type="predicted"/>
<dbReference type="InterPro" id="IPR036638">
    <property type="entry name" value="HLH_DNA-bd_sf"/>
</dbReference>
<protein>
    <submittedName>
        <fullName evidence="3">BHLH factor, other</fullName>
    </submittedName>
</protein>
<feature type="domain" description="BHLH" evidence="2">
    <location>
        <begin position="75"/>
        <end position="127"/>
    </location>
</feature>
<keyword evidence="4" id="KW-1185">Reference proteome</keyword>
<dbReference type="OrthoDB" id="10063280at2759"/>
<dbReference type="GO" id="GO:0046983">
    <property type="term" value="F:protein dimerization activity"/>
    <property type="evidence" value="ECO:0007669"/>
    <property type="project" value="InterPro"/>
</dbReference>
<sequence>MAQAELDCKQCHNEQKDEVTDKTYETQNIESIEEKAQVEYNLRRSSLVNRVVSERLRKEPRKPKPKSKPPPLSKYRRRSANARERTRMVDINDGFAELRGVLPTIEASSKMTKITTLRLALNYISALRHTLGYENDVDGNSDAASTQSVSYDDLASDAASLPSTSSSSGDEHCQSPMDGDFLSSDDLLTGDMDLINFDPSAELLLT</sequence>
<name>A0A8B6CHG4_MYTGA</name>
<organism evidence="3 4">
    <name type="scientific">Mytilus galloprovincialis</name>
    <name type="common">Mediterranean mussel</name>
    <dbReference type="NCBI Taxonomy" id="29158"/>
    <lineage>
        <taxon>Eukaryota</taxon>
        <taxon>Metazoa</taxon>
        <taxon>Spiralia</taxon>
        <taxon>Lophotrochozoa</taxon>
        <taxon>Mollusca</taxon>
        <taxon>Bivalvia</taxon>
        <taxon>Autobranchia</taxon>
        <taxon>Pteriomorphia</taxon>
        <taxon>Mytilida</taxon>
        <taxon>Mytiloidea</taxon>
        <taxon>Mytilidae</taxon>
        <taxon>Mytilinae</taxon>
        <taxon>Mytilus</taxon>
    </lineage>
</organism>
<evidence type="ECO:0000259" key="2">
    <source>
        <dbReference type="PROSITE" id="PS50888"/>
    </source>
</evidence>